<evidence type="ECO:0000313" key="4">
    <source>
        <dbReference type="Proteomes" id="UP000829196"/>
    </source>
</evidence>
<feature type="compositionally biased region" description="Polar residues" evidence="2">
    <location>
        <begin position="650"/>
        <end position="668"/>
    </location>
</feature>
<dbReference type="EMBL" id="JAGYWB010000005">
    <property type="protein sequence ID" value="KAI0522503.1"/>
    <property type="molecule type" value="Genomic_DNA"/>
</dbReference>
<sequence length="727" mass="83079">MDWDFLYVPAEGLSGRIMVLWKKNIASFKVIKFSSQFVVEDLEVPNNGKWKIATIYGSRDNYRSRFLWERLEHHVSKEVLIVVGGDFNCLLSREEKKGGREFVYSLGPKKMKAFITCNDLHEVESQDKELNQLKEELKIQILELQTKEVECGHLFEDEAWLLKVKMESLNSTLAHICTWWRQRAKVKWLKEGDANTSFFHAYASARRNINFIHKIKDENGLIVEDQNQVEDVINNYFKNKWEERECSLMGWPKPWKTLREEDSFVLNREFSCEDMEKVIHELGGNIAPGKDGFSYSFIKAYWSIIKVNLWNAVNKKKSGVLFGKFVKKRRRIIARAMNLKVIKKFSYLGIKMALRRLCKADFQFLLDKVQRGCGFVPSVKKAGPLRAKLAWKYYQDKEALMHKLLVPKYGKIKDNNSSGNSGSIAWKLLRSGEKFLKPIVKWRISNGTYVNVFKDTWVGGPSAFFYRVYPYPTLSPSPFAELVGCALLRNRLAERERRERGLCGVVGSWLDEVDRRSVDAAMAKKRKSDASRLDEVDRTMYSTFCSAANSLSQIYTQAMSQQKVAFQAGERHGLEKLYQWIIRQHEGGSRITLADIVGYLQNEIDDGGHDSSTSPRLHYASQHPQATFTLTSNVQTPSGLLGSAVGFVPRSSNQTDQSKNSVFSNALSSPVRQSLQRYHLAQGDDLYPDGGIMPPGIGARNSDGNREANSHDSTMDMHSDSPAHDSY</sequence>
<keyword evidence="4" id="KW-1185">Reference proteome</keyword>
<organism evidence="3 4">
    <name type="scientific">Dendrobium nobile</name>
    <name type="common">Orchid</name>
    <dbReference type="NCBI Taxonomy" id="94219"/>
    <lineage>
        <taxon>Eukaryota</taxon>
        <taxon>Viridiplantae</taxon>
        <taxon>Streptophyta</taxon>
        <taxon>Embryophyta</taxon>
        <taxon>Tracheophyta</taxon>
        <taxon>Spermatophyta</taxon>
        <taxon>Magnoliopsida</taxon>
        <taxon>Liliopsida</taxon>
        <taxon>Asparagales</taxon>
        <taxon>Orchidaceae</taxon>
        <taxon>Epidendroideae</taxon>
        <taxon>Malaxideae</taxon>
        <taxon>Dendrobiinae</taxon>
        <taxon>Dendrobium</taxon>
    </lineage>
</organism>
<feature type="region of interest" description="Disordered" evidence="2">
    <location>
        <begin position="645"/>
        <end position="668"/>
    </location>
</feature>
<feature type="region of interest" description="Disordered" evidence="2">
    <location>
        <begin position="683"/>
        <end position="727"/>
    </location>
</feature>
<dbReference type="SUPFAM" id="SSF56219">
    <property type="entry name" value="DNase I-like"/>
    <property type="match status" value="1"/>
</dbReference>
<evidence type="ECO:0000313" key="3">
    <source>
        <dbReference type="EMBL" id="KAI0522503.1"/>
    </source>
</evidence>
<proteinExistence type="predicted"/>
<protein>
    <submittedName>
        <fullName evidence="3">Uncharacterized protein</fullName>
    </submittedName>
</protein>
<dbReference type="AlphaFoldDB" id="A0A8T3BZ13"/>
<dbReference type="Gene3D" id="3.60.10.10">
    <property type="entry name" value="Endonuclease/exonuclease/phosphatase"/>
    <property type="match status" value="1"/>
</dbReference>
<name>A0A8T3BZ13_DENNO</name>
<feature type="coiled-coil region" evidence="1">
    <location>
        <begin position="120"/>
        <end position="150"/>
    </location>
</feature>
<dbReference type="Proteomes" id="UP000829196">
    <property type="component" value="Unassembled WGS sequence"/>
</dbReference>
<dbReference type="PANTHER" id="PTHR33675:SF1">
    <property type="entry name" value="HOLOCARBOXYLASE SYNTHETASE"/>
    <property type="match status" value="1"/>
</dbReference>
<keyword evidence="1" id="KW-0175">Coiled coil</keyword>
<accession>A0A8T3BZ13</accession>
<dbReference type="InterPro" id="IPR036691">
    <property type="entry name" value="Endo/exonu/phosph_ase_sf"/>
</dbReference>
<reference evidence="3" key="1">
    <citation type="journal article" date="2022" name="Front. Genet.">
        <title>Chromosome-Scale Assembly of the Dendrobium nobile Genome Provides Insights Into the Molecular Mechanism of the Biosynthesis of the Medicinal Active Ingredient of Dendrobium.</title>
        <authorList>
            <person name="Xu Q."/>
            <person name="Niu S.-C."/>
            <person name="Li K.-L."/>
            <person name="Zheng P.-J."/>
            <person name="Zhang X.-J."/>
            <person name="Jia Y."/>
            <person name="Liu Y."/>
            <person name="Niu Y.-X."/>
            <person name="Yu L.-H."/>
            <person name="Chen D.-F."/>
            <person name="Zhang G.-Q."/>
        </authorList>
    </citation>
    <scope>NUCLEOTIDE SEQUENCE</scope>
    <source>
        <tissue evidence="3">Leaf</tissue>
    </source>
</reference>
<dbReference type="PANTHER" id="PTHR33675">
    <property type="entry name" value="NUCLEAR RECEPTOR FAMILY 2 GROUP C PROTEIN"/>
    <property type="match status" value="1"/>
</dbReference>
<evidence type="ECO:0000256" key="2">
    <source>
        <dbReference type="SAM" id="MobiDB-lite"/>
    </source>
</evidence>
<dbReference type="OrthoDB" id="755598at2759"/>
<evidence type="ECO:0000256" key="1">
    <source>
        <dbReference type="SAM" id="Coils"/>
    </source>
</evidence>
<feature type="compositionally biased region" description="Basic and acidic residues" evidence="2">
    <location>
        <begin position="703"/>
        <end position="727"/>
    </location>
</feature>
<comment type="caution">
    <text evidence="3">The sequence shown here is derived from an EMBL/GenBank/DDBJ whole genome shotgun (WGS) entry which is preliminary data.</text>
</comment>
<gene>
    <name evidence="3" type="ORF">KFK09_004882</name>
</gene>